<organism evidence="3 4">
    <name type="scientific">Eumeta variegata</name>
    <name type="common">Bagworm moth</name>
    <name type="synonym">Eumeta japonica</name>
    <dbReference type="NCBI Taxonomy" id="151549"/>
    <lineage>
        <taxon>Eukaryota</taxon>
        <taxon>Metazoa</taxon>
        <taxon>Ecdysozoa</taxon>
        <taxon>Arthropoda</taxon>
        <taxon>Hexapoda</taxon>
        <taxon>Insecta</taxon>
        <taxon>Pterygota</taxon>
        <taxon>Neoptera</taxon>
        <taxon>Endopterygota</taxon>
        <taxon>Lepidoptera</taxon>
        <taxon>Glossata</taxon>
        <taxon>Ditrysia</taxon>
        <taxon>Tineoidea</taxon>
        <taxon>Psychidae</taxon>
        <taxon>Oiketicinae</taxon>
        <taxon>Eumeta</taxon>
    </lineage>
</organism>
<dbReference type="Proteomes" id="UP000299102">
    <property type="component" value="Unassembled WGS sequence"/>
</dbReference>
<gene>
    <name evidence="3" type="ORF">EVAR_69714_1</name>
</gene>
<proteinExistence type="predicted"/>
<accession>A0A4C1TA47</accession>
<evidence type="ECO:0000313" key="3">
    <source>
        <dbReference type="EMBL" id="GBP11016.1"/>
    </source>
</evidence>
<evidence type="ECO:0000256" key="1">
    <source>
        <dbReference type="SAM" id="MobiDB-lite"/>
    </source>
</evidence>
<keyword evidence="4" id="KW-1185">Reference proteome</keyword>
<keyword evidence="2" id="KW-1133">Transmembrane helix</keyword>
<dbReference type="OrthoDB" id="8068996at2759"/>
<reference evidence="3 4" key="1">
    <citation type="journal article" date="2019" name="Commun. Biol.">
        <title>The bagworm genome reveals a unique fibroin gene that provides high tensile strength.</title>
        <authorList>
            <person name="Kono N."/>
            <person name="Nakamura H."/>
            <person name="Ohtoshi R."/>
            <person name="Tomita M."/>
            <person name="Numata K."/>
            <person name="Arakawa K."/>
        </authorList>
    </citation>
    <scope>NUCLEOTIDE SEQUENCE [LARGE SCALE GENOMIC DNA]</scope>
</reference>
<keyword evidence="2" id="KW-0812">Transmembrane</keyword>
<comment type="caution">
    <text evidence="3">The sequence shown here is derived from an EMBL/GenBank/DDBJ whole genome shotgun (WGS) entry which is preliminary data.</text>
</comment>
<sequence>MDDMSSEEIIESRTQKPTNRDEEKMRTNRMKREISAEDASASALLESKQLDSHEQAKTASKRQTALTGNAKRLQNLVNLPIQIDVLANVLSKLSTGILDAKSKSATSNSISGNDGSGSGLVNIPIDVDAVVNVLSNINTDSGSGSSRGGLVDGLWVVYWVVVVVVVVVAQVACWAAFGRW</sequence>
<dbReference type="AlphaFoldDB" id="A0A4C1TA47"/>
<name>A0A4C1TA47_EUMVA</name>
<feature type="compositionally biased region" description="Basic and acidic residues" evidence="1">
    <location>
        <begin position="10"/>
        <end position="35"/>
    </location>
</feature>
<feature type="region of interest" description="Disordered" evidence="1">
    <location>
        <begin position="1"/>
        <end position="41"/>
    </location>
</feature>
<evidence type="ECO:0000313" key="4">
    <source>
        <dbReference type="Proteomes" id="UP000299102"/>
    </source>
</evidence>
<dbReference type="EMBL" id="BGZK01004810">
    <property type="protein sequence ID" value="GBP11016.1"/>
    <property type="molecule type" value="Genomic_DNA"/>
</dbReference>
<evidence type="ECO:0000256" key="2">
    <source>
        <dbReference type="SAM" id="Phobius"/>
    </source>
</evidence>
<keyword evidence="2" id="KW-0472">Membrane</keyword>
<feature type="transmembrane region" description="Helical" evidence="2">
    <location>
        <begin position="155"/>
        <end position="177"/>
    </location>
</feature>
<protein>
    <submittedName>
        <fullName evidence="3">Uncharacterized protein</fullName>
    </submittedName>
</protein>